<keyword evidence="10" id="KW-0067">ATP-binding</keyword>
<comment type="catalytic activity">
    <reaction evidence="1">
        <text>ATP + protein L-histidine = ADP + protein N-phospho-L-histidine.</text>
        <dbReference type="EC" id="2.7.13.3"/>
    </reaction>
</comment>
<dbReference type="RefSeq" id="WP_307326907.1">
    <property type="nucleotide sequence ID" value="NZ_JAUSUG010000012.1"/>
</dbReference>
<evidence type="ECO:0000256" key="1">
    <source>
        <dbReference type="ARBA" id="ARBA00000085"/>
    </source>
</evidence>
<dbReference type="GO" id="GO:0004673">
    <property type="term" value="F:protein histidine kinase activity"/>
    <property type="evidence" value="ECO:0007669"/>
    <property type="project" value="UniProtKB-EC"/>
</dbReference>
<evidence type="ECO:0000256" key="12">
    <source>
        <dbReference type="ARBA" id="ARBA00023012"/>
    </source>
</evidence>
<dbReference type="InterPro" id="IPR036097">
    <property type="entry name" value="HisK_dim/P_sf"/>
</dbReference>
<evidence type="ECO:0000256" key="5">
    <source>
        <dbReference type="ARBA" id="ARBA00022553"/>
    </source>
</evidence>
<evidence type="ECO:0000256" key="2">
    <source>
        <dbReference type="ARBA" id="ARBA00004651"/>
    </source>
</evidence>
<evidence type="ECO:0000256" key="8">
    <source>
        <dbReference type="ARBA" id="ARBA00022741"/>
    </source>
</evidence>
<reference evidence="16 17" key="1">
    <citation type="submission" date="2023-07" db="EMBL/GenBank/DDBJ databases">
        <title>Genomic Encyclopedia of Type Strains, Phase IV (KMG-IV): sequencing the most valuable type-strain genomes for metagenomic binning, comparative biology and taxonomic classification.</title>
        <authorList>
            <person name="Goeker M."/>
        </authorList>
    </citation>
    <scope>NUCLEOTIDE SEQUENCE [LARGE SCALE GENOMIC DNA]</scope>
    <source>
        <strain evidence="16 17">DSM 9768</strain>
    </source>
</reference>
<dbReference type="Pfam" id="PF07694">
    <property type="entry name" value="5TM-5TMR_LYT"/>
    <property type="match status" value="1"/>
</dbReference>
<evidence type="ECO:0000256" key="13">
    <source>
        <dbReference type="ARBA" id="ARBA00023136"/>
    </source>
</evidence>
<dbReference type="EMBL" id="JAUSUG010000012">
    <property type="protein sequence ID" value="MDQ0255770.1"/>
    <property type="molecule type" value="Genomic_DNA"/>
</dbReference>
<name>A0ABT9ZXS8_9BACI</name>
<evidence type="ECO:0000256" key="11">
    <source>
        <dbReference type="ARBA" id="ARBA00022989"/>
    </source>
</evidence>
<dbReference type="Gene3D" id="1.10.287.130">
    <property type="match status" value="1"/>
</dbReference>
<dbReference type="Pfam" id="PF02518">
    <property type="entry name" value="HATPase_c"/>
    <property type="match status" value="1"/>
</dbReference>
<dbReference type="EC" id="2.7.13.3" evidence="3"/>
<dbReference type="PANTHER" id="PTHR43065:SF46">
    <property type="entry name" value="C4-DICARBOXYLATE TRANSPORT SENSOR PROTEIN DCTB"/>
    <property type="match status" value="1"/>
</dbReference>
<organism evidence="16 17">
    <name type="scientific">Evansella vedderi</name>
    <dbReference type="NCBI Taxonomy" id="38282"/>
    <lineage>
        <taxon>Bacteria</taxon>
        <taxon>Bacillati</taxon>
        <taxon>Bacillota</taxon>
        <taxon>Bacilli</taxon>
        <taxon>Bacillales</taxon>
        <taxon>Bacillaceae</taxon>
        <taxon>Evansella</taxon>
    </lineage>
</organism>
<feature type="transmembrane region" description="Helical" evidence="14">
    <location>
        <begin position="6"/>
        <end position="22"/>
    </location>
</feature>
<evidence type="ECO:0000256" key="10">
    <source>
        <dbReference type="ARBA" id="ARBA00022840"/>
    </source>
</evidence>
<feature type="domain" description="Histidine kinase" evidence="15">
    <location>
        <begin position="210"/>
        <end position="414"/>
    </location>
</feature>
<dbReference type="InterPro" id="IPR036890">
    <property type="entry name" value="HATPase_C_sf"/>
</dbReference>
<dbReference type="CDD" id="cd00082">
    <property type="entry name" value="HisKA"/>
    <property type="match status" value="1"/>
</dbReference>
<dbReference type="PRINTS" id="PR00344">
    <property type="entry name" value="BCTRLSENSOR"/>
</dbReference>
<gene>
    <name evidence="16" type="ORF">J2S74_003152</name>
</gene>
<keyword evidence="8" id="KW-0547">Nucleotide-binding</keyword>
<dbReference type="InterPro" id="IPR003661">
    <property type="entry name" value="HisK_dim/P_dom"/>
</dbReference>
<evidence type="ECO:0000313" key="17">
    <source>
        <dbReference type="Proteomes" id="UP001230005"/>
    </source>
</evidence>
<evidence type="ECO:0000256" key="6">
    <source>
        <dbReference type="ARBA" id="ARBA00022679"/>
    </source>
</evidence>
<feature type="transmembrane region" description="Helical" evidence="14">
    <location>
        <begin position="31"/>
        <end position="52"/>
    </location>
</feature>
<comment type="caution">
    <text evidence="16">The sequence shown here is derived from an EMBL/GenBank/DDBJ whole genome shotgun (WGS) entry which is preliminary data.</text>
</comment>
<keyword evidence="17" id="KW-1185">Reference proteome</keyword>
<dbReference type="Gene3D" id="3.30.565.10">
    <property type="entry name" value="Histidine kinase-like ATPase, C-terminal domain"/>
    <property type="match status" value="1"/>
</dbReference>
<keyword evidence="5" id="KW-0597">Phosphoprotein</keyword>
<evidence type="ECO:0000256" key="7">
    <source>
        <dbReference type="ARBA" id="ARBA00022692"/>
    </source>
</evidence>
<evidence type="ECO:0000259" key="15">
    <source>
        <dbReference type="PROSITE" id="PS50109"/>
    </source>
</evidence>
<dbReference type="SMART" id="SM00388">
    <property type="entry name" value="HisKA"/>
    <property type="match status" value="1"/>
</dbReference>
<dbReference type="Pfam" id="PF00512">
    <property type="entry name" value="HisKA"/>
    <property type="match status" value="1"/>
</dbReference>
<evidence type="ECO:0000313" key="16">
    <source>
        <dbReference type="EMBL" id="MDQ0255770.1"/>
    </source>
</evidence>
<sequence length="425" mass="48207">MVLTFLINNLVIIGFMYIRFILNKMMKKNSFLLNSAFFGIMSTFVIMIPFKYNNLIFDLRAVPIIFATYCYGWKVGLIATILPILYRYLFIGDLSTFNIIITITLHFIIPIAVSHYFHKKDSINEHTFLKTKSLLLIAVIYFIIYLVLGIMVQIVPIPLLINISLSLLVFTLISLLVVSYMRNEDIKSSILQLKMVKSEKMEVVSHLAASISHEVRNPLTVVKGFLQLLKKDCPDPKQKEYIEISIQEIDRANDIIINYLTFAKPAPENIKVLNIEEELKRAISIIEPMANMNSIQLNTKIDTHYIQGESQVLQQSLLNILKNSIEAMPNGGSLYIETKREQGRLSIKIEDSGKGMSQAQLSRLGEPYYTTKEEGTGLGMLTAIRIIESFKGKVEVTSTLKKGTTFNIYLPLFIGGNEEAAVTNE</sequence>
<feature type="transmembrane region" description="Helical" evidence="14">
    <location>
        <begin position="64"/>
        <end position="85"/>
    </location>
</feature>
<keyword evidence="9 16" id="KW-0418">Kinase</keyword>
<evidence type="ECO:0000256" key="4">
    <source>
        <dbReference type="ARBA" id="ARBA00022475"/>
    </source>
</evidence>
<keyword evidence="7 14" id="KW-0812">Transmembrane</keyword>
<dbReference type="InterPro" id="IPR005467">
    <property type="entry name" value="His_kinase_dom"/>
</dbReference>
<dbReference type="InterPro" id="IPR003594">
    <property type="entry name" value="HATPase_dom"/>
</dbReference>
<comment type="subcellular location">
    <subcellularLocation>
        <location evidence="2">Cell membrane</location>
        <topology evidence="2">Multi-pass membrane protein</topology>
    </subcellularLocation>
</comment>
<dbReference type="InterPro" id="IPR011620">
    <property type="entry name" value="Sig_transdc_His_kinase_LytS_TM"/>
</dbReference>
<dbReference type="SMART" id="SM00387">
    <property type="entry name" value="HATPase_c"/>
    <property type="match status" value="1"/>
</dbReference>
<proteinExistence type="predicted"/>
<keyword evidence="12" id="KW-0902">Two-component regulatory system</keyword>
<dbReference type="SUPFAM" id="SSF47384">
    <property type="entry name" value="Homodimeric domain of signal transducing histidine kinase"/>
    <property type="match status" value="1"/>
</dbReference>
<keyword evidence="11 14" id="KW-1133">Transmembrane helix</keyword>
<dbReference type="SUPFAM" id="SSF55874">
    <property type="entry name" value="ATPase domain of HSP90 chaperone/DNA topoisomerase II/histidine kinase"/>
    <property type="match status" value="1"/>
</dbReference>
<keyword evidence="4" id="KW-1003">Cell membrane</keyword>
<feature type="transmembrane region" description="Helical" evidence="14">
    <location>
        <begin position="133"/>
        <end position="152"/>
    </location>
</feature>
<evidence type="ECO:0000256" key="9">
    <source>
        <dbReference type="ARBA" id="ARBA00022777"/>
    </source>
</evidence>
<feature type="transmembrane region" description="Helical" evidence="14">
    <location>
        <begin position="159"/>
        <end position="181"/>
    </location>
</feature>
<dbReference type="InterPro" id="IPR004358">
    <property type="entry name" value="Sig_transdc_His_kin-like_C"/>
</dbReference>
<dbReference type="PANTHER" id="PTHR43065">
    <property type="entry name" value="SENSOR HISTIDINE KINASE"/>
    <property type="match status" value="1"/>
</dbReference>
<dbReference type="Proteomes" id="UP001230005">
    <property type="component" value="Unassembled WGS sequence"/>
</dbReference>
<accession>A0ABT9ZXS8</accession>
<protein>
    <recommendedName>
        <fullName evidence="3">histidine kinase</fullName>
        <ecNumber evidence="3">2.7.13.3</ecNumber>
    </recommendedName>
</protein>
<feature type="transmembrane region" description="Helical" evidence="14">
    <location>
        <begin position="97"/>
        <end position="117"/>
    </location>
</feature>
<evidence type="ECO:0000256" key="3">
    <source>
        <dbReference type="ARBA" id="ARBA00012438"/>
    </source>
</evidence>
<keyword evidence="6 16" id="KW-0808">Transferase</keyword>
<evidence type="ECO:0000256" key="14">
    <source>
        <dbReference type="SAM" id="Phobius"/>
    </source>
</evidence>
<dbReference type="PROSITE" id="PS50109">
    <property type="entry name" value="HIS_KIN"/>
    <property type="match status" value="1"/>
</dbReference>
<keyword evidence="13 14" id="KW-0472">Membrane</keyword>